<evidence type="ECO:0000313" key="2">
    <source>
        <dbReference type="Proteomes" id="UP000029500"/>
    </source>
</evidence>
<name>A0A089MA04_9BACL</name>
<accession>A0A089MA04</accession>
<evidence type="ECO:0000313" key="1">
    <source>
        <dbReference type="EMBL" id="AIQ70087.1"/>
    </source>
</evidence>
<dbReference type="Proteomes" id="UP000029500">
    <property type="component" value="Chromosome"/>
</dbReference>
<protein>
    <submittedName>
        <fullName evidence="1">Uncharacterized protein</fullName>
    </submittedName>
</protein>
<reference evidence="1 2" key="1">
    <citation type="submission" date="2014-08" db="EMBL/GenBank/DDBJ databases">
        <title>Comparative genomics of the Paenibacillus odorifer group.</title>
        <authorList>
            <person name="den Bakker H.C."/>
            <person name="Tsai Y.-C."/>
            <person name="Martin N."/>
            <person name="Korlach J."/>
            <person name="Wiedmann M."/>
        </authorList>
    </citation>
    <scope>NUCLEOTIDE SEQUENCE [LARGE SCALE GENOMIC DNA]</scope>
    <source>
        <strain evidence="1 2">DSM 15220</strain>
    </source>
</reference>
<dbReference type="EMBL" id="CP009287">
    <property type="protein sequence ID" value="AIQ70087.1"/>
    <property type="molecule type" value="Genomic_DNA"/>
</dbReference>
<dbReference type="STRING" id="189425.PGRAT_22365"/>
<organism evidence="1 2">
    <name type="scientific">Paenibacillus graminis</name>
    <dbReference type="NCBI Taxonomy" id="189425"/>
    <lineage>
        <taxon>Bacteria</taxon>
        <taxon>Bacillati</taxon>
        <taxon>Bacillota</taxon>
        <taxon>Bacilli</taxon>
        <taxon>Bacillales</taxon>
        <taxon>Paenibacillaceae</taxon>
        <taxon>Paenibacillus</taxon>
    </lineage>
</organism>
<proteinExistence type="predicted"/>
<sequence>MRKKQGAGMRSLSRLRSALYFCWTRAIDHPGCMGKKIACRSNDGILMQKVFEDAELKIVKWNEYT</sequence>
<keyword evidence="2" id="KW-1185">Reference proteome</keyword>
<dbReference type="KEGG" id="pgm:PGRAT_22365"/>
<dbReference type="AlphaFoldDB" id="A0A089MA04"/>
<dbReference type="HOGENOM" id="CLU_2845637_0_0_9"/>
<gene>
    <name evidence="1" type="ORF">PGRAT_22365</name>
</gene>